<reference evidence="1" key="1">
    <citation type="journal article" date="2023" name="Plant J.">
        <title>Genome sequences and population genomics provide insights into the demographic history, inbreeding, and mutation load of two 'living fossil' tree species of Dipteronia.</title>
        <authorList>
            <person name="Feng Y."/>
            <person name="Comes H.P."/>
            <person name="Chen J."/>
            <person name="Zhu S."/>
            <person name="Lu R."/>
            <person name="Zhang X."/>
            <person name="Li P."/>
            <person name="Qiu J."/>
            <person name="Olsen K.M."/>
            <person name="Qiu Y."/>
        </authorList>
    </citation>
    <scope>NUCLEOTIDE SEQUENCE</scope>
    <source>
        <strain evidence="1">KIB01</strain>
    </source>
</reference>
<gene>
    <name evidence="1" type="ORF">Ddye_016390</name>
</gene>
<name>A0AAD9WZI8_9ROSI</name>
<keyword evidence="2" id="KW-1185">Reference proteome</keyword>
<protein>
    <recommendedName>
        <fullName evidence="3">MULE transposase domain-containing protein</fullName>
    </recommendedName>
</protein>
<comment type="caution">
    <text evidence="1">The sequence shown here is derived from an EMBL/GenBank/DDBJ whole genome shotgun (WGS) entry which is preliminary data.</text>
</comment>
<dbReference type="AlphaFoldDB" id="A0AAD9WZI8"/>
<dbReference type="EMBL" id="JANJYI010000005">
    <property type="protein sequence ID" value="KAK2648901.1"/>
    <property type="molecule type" value="Genomic_DNA"/>
</dbReference>
<evidence type="ECO:0008006" key="3">
    <source>
        <dbReference type="Google" id="ProtNLM"/>
    </source>
</evidence>
<dbReference type="PANTHER" id="PTHR31973:SF187">
    <property type="entry name" value="MUTATOR TRANSPOSASE MUDRA PROTEIN"/>
    <property type="match status" value="1"/>
</dbReference>
<proteinExistence type="predicted"/>
<dbReference type="Proteomes" id="UP001280121">
    <property type="component" value="Unassembled WGS sequence"/>
</dbReference>
<accession>A0AAD9WZI8</accession>
<dbReference type="PANTHER" id="PTHR31973">
    <property type="entry name" value="POLYPROTEIN, PUTATIVE-RELATED"/>
    <property type="match status" value="1"/>
</dbReference>
<sequence>MGSSALKSNRGTYWHVKEFVNEHTCERNDNYNIEFKRVSAAVIGDLFVSKYRDLGHIIHPKDIVYEKKEQHGIHISYNKVYSTKEHALNQVFGGPWESFQRFVDLIFEETPKIYPISRLCDVSFGSVQTSIFNVMEVIFPDATHGICAYHLTQNLKRFCKQRDVVILLYYHATYAYRIEDFDRLMVELKETHRKPRIILLDLGTGLLGLGDSFPDLSLGES</sequence>
<evidence type="ECO:0000313" key="1">
    <source>
        <dbReference type="EMBL" id="KAK2648901.1"/>
    </source>
</evidence>
<organism evidence="1 2">
    <name type="scientific">Dipteronia dyeriana</name>
    <dbReference type="NCBI Taxonomy" id="168575"/>
    <lineage>
        <taxon>Eukaryota</taxon>
        <taxon>Viridiplantae</taxon>
        <taxon>Streptophyta</taxon>
        <taxon>Embryophyta</taxon>
        <taxon>Tracheophyta</taxon>
        <taxon>Spermatophyta</taxon>
        <taxon>Magnoliopsida</taxon>
        <taxon>eudicotyledons</taxon>
        <taxon>Gunneridae</taxon>
        <taxon>Pentapetalae</taxon>
        <taxon>rosids</taxon>
        <taxon>malvids</taxon>
        <taxon>Sapindales</taxon>
        <taxon>Sapindaceae</taxon>
        <taxon>Hippocastanoideae</taxon>
        <taxon>Acereae</taxon>
        <taxon>Dipteronia</taxon>
    </lineage>
</organism>
<evidence type="ECO:0000313" key="2">
    <source>
        <dbReference type="Proteomes" id="UP001280121"/>
    </source>
</evidence>